<evidence type="ECO:0000313" key="3">
    <source>
        <dbReference type="Proteomes" id="UP000076798"/>
    </source>
</evidence>
<proteinExistence type="predicted"/>
<feature type="region of interest" description="Disordered" evidence="1">
    <location>
        <begin position="207"/>
        <end position="227"/>
    </location>
</feature>
<evidence type="ECO:0000256" key="1">
    <source>
        <dbReference type="SAM" id="MobiDB-lite"/>
    </source>
</evidence>
<keyword evidence="3" id="KW-1185">Reference proteome</keyword>
<dbReference type="AlphaFoldDB" id="A0A165XBM9"/>
<feature type="non-terminal residue" evidence="2">
    <location>
        <position position="1"/>
    </location>
</feature>
<dbReference type="EMBL" id="KV428400">
    <property type="protein sequence ID" value="KZT32032.1"/>
    <property type="molecule type" value="Genomic_DNA"/>
</dbReference>
<accession>A0A165XBM9</accession>
<name>A0A165XBM9_9AGAM</name>
<sequence>DPLGLTAKKIQLFELMIALKERGLVIVNWPLGIRQFSALHLNSFQIPGGQLQLLLLSKEHQPGYICYITSYNEVPSLREIVREEFNDHTDRQQEPRVVTDSKCPCQLAACSPIQLSRFVRGDEVVFENASANPPTVGKRSQDVLDNPPPLVNKRHRTSAQDPLAGALTPRVPAAMESATEALSDDSDDLYVQVPIRRKAIPRDEVQGLAPDNAQPTTGVSAPDNSQGIARPSAISSPAAVLLPQPTGVPIDNNDNSLTGHLVCVLNMVWISQTLVTRGGWDMDYSNGLIEQLFDKFIPQHPPFPPASEKEWSSVFEAAQAAGINGDWLKIRLKAWITEIQNQEIISISEVILISQAFGSLLTVANVIMQGEALVNMQTTVLKWWLGMISLTSSDADFGRACRILWGAHSRNTVSDEDRDEIIKVPVQHSEPRVPNYLSNLISQLCVQWYQNNCSPITSESTKISFIFQASRRTEAERAMGATGVQPRGTKVHSWALNLAKNTTLVRRVQNAAAADASDVEDCGAGTRRLTDLEERSEKPVPIESLFR</sequence>
<dbReference type="Proteomes" id="UP000076798">
    <property type="component" value="Unassembled WGS sequence"/>
</dbReference>
<protein>
    <submittedName>
        <fullName evidence="2">Uncharacterized protein</fullName>
    </submittedName>
</protein>
<gene>
    <name evidence="2" type="ORF">SISSUDRAFT_1038012</name>
</gene>
<evidence type="ECO:0000313" key="2">
    <source>
        <dbReference type="EMBL" id="KZT32032.1"/>
    </source>
</evidence>
<organism evidence="2 3">
    <name type="scientific">Sistotremastrum suecicum HHB10207 ss-3</name>
    <dbReference type="NCBI Taxonomy" id="1314776"/>
    <lineage>
        <taxon>Eukaryota</taxon>
        <taxon>Fungi</taxon>
        <taxon>Dikarya</taxon>
        <taxon>Basidiomycota</taxon>
        <taxon>Agaricomycotina</taxon>
        <taxon>Agaricomycetes</taxon>
        <taxon>Sistotremastrales</taxon>
        <taxon>Sistotremastraceae</taxon>
        <taxon>Sistotremastrum</taxon>
    </lineage>
</organism>
<reference evidence="2 3" key="1">
    <citation type="journal article" date="2016" name="Mol. Biol. Evol.">
        <title>Comparative Genomics of Early-Diverging Mushroom-Forming Fungi Provides Insights into the Origins of Lignocellulose Decay Capabilities.</title>
        <authorList>
            <person name="Nagy L.G."/>
            <person name="Riley R."/>
            <person name="Tritt A."/>
            <person name="Adam C."/>
            <person name="Daum C."/>
            <person name="Floudas D."/>
            <person name="Sun H."/>
            <person name="Yadav J.S."/>
            <person name="Pangilinan J."/>
            <person name="Larsson K.H."/>
            <person name="Matsuura K."/>
            <person name="Barry K."/>
            <person name="Labutti K."/>
            <person name="Kuo R."/>
            <person name="Ohm R.A."/>
            <person name="Bhattacharya S.S."/>
            <person name="Shirouzu T."/>
            <person name="Yoshinaga Y."/>
            <person name="Martin F.M."/>
            <person name="Grigoriev I.V."/>
            <person name="Hibbett D.S."/>
        </authorList>
    </citation>
    <scope>NUCLEOTIDE SEQUENCE [LARGE SCALE GENOMIC DNA]</scope>
    <source>
        <strain evidence="2 3">HHB10207 ss-3</strain>
    </source>
</reference>
<feature type="compositionally biased region" description="Polar residues" evidence="1">
    <location>
        <begin position="213"/>
        <end position="227"/>
    </location>
</feature>
<feature type="region of interest" description="Disordered" evidence="1">
    <location>
        <begin position="528"/>
        <end position="547"/>
    </location>
</feature>